<reference evidence="1" key="1">
    <citation type="journal article" date="2021" name="Proc. Natl. Acad. Sci. U.S.A.">
        <title>A Catalog of Tens of Thousands of Viruses from Human Metagenomes Reveals Hidden Associations with Chronic Diseases.</title>
        <authorList>
            <person name="Tisza M.J."/>
            <person name="Buck C.B."/>
        </authorList>
    </citation>
    <scope>NUCLEOTIDE SEQUENCE</scope>
    <source>
        <strain evidence="1">Ctx9V1</strain>
    </source>
</reference>
<proteinExistence type="predicted"/>
<sequence>MVQCIQILLVYMLQKAMVHRLQILHHQIVLIGHSRIVLMAEVHGPQYHLIRSKQKVITECCLKLQMEQ</sequence>
<accession>A0A8S5RDD8</accession>
<dbReference type="EMBL" id="BK059093">
    <property type="protein sequence ID" value="DAE29089.1"/>
    <property type="molecule type" value="Genomic_DNA"/>
</dbReference>
<organism evidence="1">
    <name type="scientific">virus sp. ctx9V1</name>
    <dbReference type="NCBI Taxonomy" id="2828001"/>
    <lineage>
        <taxon>Viruses</taxon>
    </lineage>
</organism>
<protein>
    <submittedName>
        <fullName evidence="1">Uncharacterized protein</fullName>
    </submittedName>
</protein>
<name>A0A8S5RDD8_9VIRU</name>
<evidence type="ECO:0000313" key="1">
    <source>
        <dbReference type="EMBL" id="DAE29089.1"/>
    </source>
</evidence>